<evidence type="ECO:0000313" key="14">
    <source>
        <dbReference type="Proteomes" id="UP000249619"/>
    </source>
</evidence>
<accession>A0A364NDB0</accession>
<feature type="region of interest" description="Disordered" evidence="10">
    <location>
        <begin position="515"/>
        <end position="559"/>
    </location>
</feature>
<keyword evidence="8" id="KW-0677">Repeat</keyword>
<protein>
    <recommendedName>
        <fullName evidence="5">Elongator complex protein 4</fullName>
    </recommendedName>
</protein>
<comment type="similarity">
    <text evidence="4">Belongs to the ELP4 family.</text>
</comment>
<dbReference type="InterPro" id="IPR056884">
    <property type="entry name" value="NPHP3-like_N"/>
</dbReference>
<feature type="domain" description="DUF7708" evidence="11">
    <location>
        <begin position="120"/>
        <end position="228"/>
    </location>
</feature>
<keyword evidence="6" id="KW-0963">Cytoplasm</keyword>
<evidence type="ECO:0000256" key="10">
    <source>
        <dbReference type="SAM" id="MobiDB-lite"/>
    </source>
</evidence>
<dbReference type="GO" id="GO:0005737">
    <property type="term" value="C:cytoplasm"/>
    <property type="evidence" value="ECO:0007669"/>
    <property type="project" value="UniProtKB-SubCell"/>
</dbReference>
<dbReference type="GO" id="GO:0008023">
    <property type="term" value="C:transcription elongation factor complex"/>
    <property type="evidence" value="ECO:0007669"/>
    <property type="project" value="TreeGrafter"/>
</dbReference>
<dbReference type="EMBL" id="QGDH01000014">
    <property type="protein sequence ID" value="RAR15197.1"/>
    <property type="molecule type" value="Genomic_DNA"/>
</dbReference>
<evidence type="ECO:0000256" key="2">
    <source>
        <dbReference type="ARBA" id="ARBA00004496"/>
    </source>
</evidence>
<dbReference type="Pfam" id="PF05625">
    <property type="entry name" value="PAXNEB"/>
    <property type="match status" value="1"/>
</dbReference>
<dbReference type="AlphaFoldDB" id="A0A364NDB0"/>
<dbReference type="PANTHER" id="PTHR12896">
    <property type="entry name" value="PAX6 NEIGHBOR PROTEIN PAXNEB"/>
    <property type="match status" value="1"/>
</dbReference>
<feature type="compositionally biased region" description="Pro residues" evidence="10">
    <location>
        <begin position="524"/>
        <end position="541"/>
    </location>
</feature>
<dbReference type="Proteomes" id="UP000249619">
    <property type="component" value="Unassembled WGS sequence"/>
</dbReference>
<dbReference type="CDD" id="cd19494">
    <property type="entry name" value="Elp4"/>
    <property type="match status" value="1"/>
</dbReference>
<evidence type="ECO:0000256" key="4">
    <source>
        <dbReference type="ARBA" id="ARBA00007573"/>
    </source>
</evidence>
<comment type="caution">
    <text evidence="13">The sequence shown here is derived from an EMBL/GenBank/DDBJ whole genome shotgun (WGS) entry which is preliminary data.</text>
</comment>
<gene>
    <name evidence="13" type="ORF">DDE83_001434</name>
</gene>
<evidence type="ECO:0000256" key="8">
    <source>
        <dbReference type="ARBA" id="ARBA00022737"/>
    </source>
</evidence>
<evidence type="ECO:0000256" key="6">
    <source>
        <dbReference type="ARBA" id="ARBA00022490"/>
    </source>
</evidence>
<comment type="subcellular location">
    <subcellularLocation>
        <location evidence="2">Cytoplasm</location>
    </subcellularLocation>
    <subcellularLocation>
        <location evidence="1">Nucleus</location>
    </subcellularLocation>
</comment>
<dbReference type="InterPro" id="IPR056125">
    <property type="entry name" value="DUF7708"/>
</dbReference>
<dbReference type="GO" id="GO:0033588">
    <property type="term" value="C:elongator holoenzyme complex"/>
    <property type="evidence" value="ECO:0007669"/>
    <property type="project" value="InterPro"/>
</dbReference>
<evidence type="ECO:0000313" key="13">
    <source>
        <dbReference type="EMBL" id="RAR15197.1"/>
    </source>
</evidence>
<dbReference type="Pfam" id="PF24809">
    <property type="entry name" value="DUF7708"/>
    <property type="match status" value="1"/>
</dbReference>
<dbReference type="STRING" id="183478.A0A364NDB0"/>
<evidence type="ECO:0000259" key="11">
    <source>
        <dbReference type="Pfam" id="PF24809"/>
    </source>
</evidence>
<dbReference type="GO" id="GO:0002098">
    <property type="term" value="P:tRNA wobble uridine modification"/>
    <property type="evidence" value="ECO:0007669"/>
    <property type="project" value="InterPro"/>
</dbReference>
<evidence type="ECO:0000256" key="9">
    <source>
        <dbReference type="ARBA" id="ARBA00023242"/>
    </source>
</evidence>
<dbReference type="Pfam" id="PF24883">
    <property type="entry name" value="NPHP3_N"/>
    <property type="match status" value="1"/>
</dbReference>
<dbReference type="Gene3D" id="3.40.50.300">
    <property type="entry name" value="P-loop containing nucleotide triphosphate hydrolases"/>
    <property type="match status" value="1"/>
</dbReference>
<evidence type="ECO:0000256" key="3">
    <source>
        <dbReference type="ARBA" id="ARBA00005043"/>
    </source>
</evidence>
<evidence type="ECO:0000256" key="5">
    <source>
        <dbReference type="ARBA" id="ARBA00020265"/>
    </source>
</evidence>
<proteinExistence type="inferred from homology"/>
<name>A0A364NDB0_STELY</name>
<evidence type="ECO:0000259" key="12">
    <source>
        <dbReference type="Pfam" id="PF24883"/>
    </source>
</evidence>
<reference evidence="14" key="1">
    <citation type="submission" date="2018-05" db="EMBL/GenBank/DDBJ databases">
        <title>Draft genome sequence of Stemphylium lycopersici strain CIDEFI 213.</title>
        <authorList>
            <person name="Medina R."/>
            <person name="Franco M.E.E."/>
            <person name="Lucentini C.G."/>
            <person name="Saparrat M.C.N."/>
            <person name="Balatti P.A."/>
        </authorList>
    </citation>
    <scope>NUCLEOTIDE SEQUENCE [LARGE SCALE GENOMIC DNA]</scope>
    <source>
        <strain evidence="14">CIDEFI 213</strain>
    </source>
</reference>
<dbReference type="InterPro" id="IPR008728">
    <property type="entry name" value="Elongator_complex_protein_4"/>
</dbReference>
<feature type="region of interest" description="Disordered" evidence="10">
    <location>
        <begin position="856"/>
        <end position="883"/>
    </location>
</feature>
<dbReference type="InterPro" id="IPR027417">
    <property type="entry name" value="P-loop_NTPase"/>
</dbReference>
<evidence type="ECO:0000256" key="7">
    <source>
        <dbReference type="ARBA" id="ARBA00022694"/>
    </source>
</evidence>
<evidence type="ECO:0000256" key="1">
    <source>
        <dbReference type="ARBA" id="ARBA00004123"/>
    </source>
</evidence>
<organism evidence="13 14">
    <name type="scientific">Stemphylium lycopersici</name>
    <name type="common">Tomato gray leaf spot disease fungus</name>
    <name type="synonym">Thyrospora lycopersici</name>
    <dbReference type="NCBI Taxonomy" id="183478"/>
    <lineage>
        <taxon>Eukaryota</taxon>
        <taxon>Fungi</taxon>
        <taxon>Dikarya</taxon>
        <taxon>Ascomycota</taxon>
        <taxon>Pezizomycotina</taxon>
        <taxon>Dothideomycetes</taxon>
        <taxon>Pleosporomycetidae</taxon>
        <taxon>Pleosporales</taxon>
        <taxon>Pleosporineae</taxon>
        <taxon>Pleosporaceae</taxon>
        <taxon>Stemphylium</taxon>
    </lineage>
</organism>
<feature type="domain" description="Nephrocystin 3-like N-terminal" evidence="12">
    <location>
        <begin position="293"/>
        <end position="454"/>
    </location>
</feature>
<dbReference type="PANTHER" id="PTHR12896:SF1">
    <property type="entry name" value="ELONGATOR COMPLEX PROTEIN 4"/>
    <property type="match status" value="1"/>
</dbReference>
<comment type="pathway">
    <text evidence="3">tRNA modification; 5-methoxycarbonylmethyl-2-thiouridine-tRNA biosynthesis.</text>
</comment>
<keyword evidence="9" id="KW-0539">Nucleus</keyword>
<dbReference type="UniPathway" id="UPA00988"/>
<sequence length="883" mass="97314">MARTDLAGTAVPLRDGRVRILATRVFAEHERYLKEHTPKAGVKVKEELRRITGARDRGKVNGTLESSGKDNLSLLLDGMSLEDVAAYASSQTKALHAAHTDLEKKRSKGLHNATSRTQSFITEFDRFLSAYSGVVNIVALADAQYGGVAGATLALLFSAVQMKAKNDEAITAAMAQMSDRLPDLQIYRKIYPDPILADMLLNAYKDVIMLAREAISFYLSSTWALLAQQVDHLTQEIDSLQKRMDNDTIMETKRALQLDDYYTEEATESLKRYRNVLASIFDNDRHREKLCVEDFLAHEVGHGWQENRSHLVVLSGRNETGVSSPMSWLSPMVVDLALSLLSEGQRVLFAKCDESSTLETVLSRLVFQLLEQNPAAVRKVEEWYKIQKLISRRDEDRTDAISEALQRVVGLQQNPVFVILDRPELSDDSTSSFAATMLRLVEQTDGVLKVLMVHRAELWDWEANKRAVLGRGTDAESCRALRLDQRRSLYHFRRVAILQNTKMAFRKRNIALSRAPAGEDAPSAPSPPSVAAPAPTPPGVRPSPIDGRPTTSTGTPSLDGILAGHAGLALGHSILIGESGTTDYSGALLRFYAAEGVVQGHKVHVVGMGEFWGRELPGISEDKSDKRKEGKERAEKMKIAWRTAGQGDGSTEEQAVFCHTFDLAKRLTLPVGTAINYVPIPSTTTATSASPFASILQKIRQQLASTPAHTIHRIVVPSLLSPALYPSSSAHPTAILQFLHALRALLRQYPTRLTAIITLPLTLYPRSSGLVRWMEILSDGVFELSPFPYSRMQALAQSAGTTKDEERPQGMFAVHKLPVFHEKGGGGGAEDLGEDMAFTLSRRKFVIAKFSLPPMEGDTEAQEEAVREAAGASAMPKKQDLEF</sequence>
<keyword evidence="7" id="KW-0819">tRNA processing</keyword>
<keyword evidence="14" id="KW-1185">Reference proteome</keyword>